<dbReference type="Proteomes" id="UP001217918">
    <property type="component" value="Unassembled WGS sequence"/>
</dbReference>
<evidence type="ECO:0000313" key="1">
    <source>
        <dbReference type="EMBL" id="KAK2072005.1"/>
    </source>
</evidence>
<dbReference type="EMBL" id="JAQQPM010000005">
    <property type="protein sequence ID" value="KAK2072005.1"/>
    <property type="molecule type" value="Genomic_DNA"/>
</dbReference>
<evidence type="ECO:0008006" key="3">
    <source>
        <dbReference type="Google" id="ProtNLM"/>
    </source>
</evidence>
<dbReference type="AlphaFoldDB" id="A0AAD9I7K8"/>
<gene>
    <name evidence="1" type="ORF">P8C59_006384</name>
</gene>
<reference evidence="1" key="1">
    <citation type="journal article" date="2023" name="Mol. Plant Microbe Interact.">
        <title>Elucidating the Obligate Nature and Biological Capacity of an Invasive Fungal Corn Pathogen.</title>
        <authorList>
            <person name="MacCready J.S."/>
            <person name="Roggenkamp E.M."/>
            <person name="Gdanetz K."/>
            <person name="Chilvers M.I."/>
        </authorList>
    </citation>
    <scope>NUCLEOTIDE SEQUENCE</scope>
    <source>
        <strain evidence="1">PM02</strain>
    </source>
</reference>
<organism evidence="1 2">
    <name type="scientific">Phyllachora maydis</name>
    <dbReference type="NCBI Taxonomy" id="1825666"/>
    <lineage>
        <taxon>Eukaryota</taxon>
        <taxon>Fungi</taxon>
        <taxon>Dikarya</taxon>
        <taxon>Ascomycota</taxon>
        <taxon>Pezizomycotina</taxon>
        <taxon>Sordariomycetes</taxon>
        <taxon>Sordariomycetidae</taxon>
        <taxon>Phyllachorales</taxon>
        <taxon>Phyllachoraceae</taxon>
        <taxon>Phyllachora</taxon>
    </lineage>
</organism>
<dbReference type="Gene3D" id="3.10.450.50">
    <property type="match status" value="1"/>
</dbReference>
<comment type="caution">
    <text evidence="1">The sequence shown here is derived from an EMBL/GenBank/DDBJ whole genome shotgun (WGS) entry which is preliminary data.</text>
</comment>
<evidence type="ECO:0000313" key="2">
    <source>
        <dbReference type="Proteomes" id="UP001217918"/>
    </source>
</evidence>
<keyword evidence="2" id="KW-1185">Reference proteome</keyword>
<protein>
    <recommendedName>
        <fullName evidence="3">DUF4440 domain-containing protein</fullName>
    </recommendedName>
</protein>
<name>A0AAD9I7K8_9PEZI</name>
<accession>A0AAD9I7K8</accession>
<sequence>MGGDRLDTISKRNHAAAQEMETLLWRALTDTPDAAREYLADDCVMINPLLHPDGAEAPMNGESEPTIAQALERAAAAAAPWTSFRMHGRPLVVEVDLMAVASVYTVSVFRHVAGGKRGMEEEEVRASVSSCWRQNAGADWFLCAFHVAILD</sequence>
<proteinExistence type="predicted"/>